<dbReference type="InterPro" id="IPR000719">
    <property type="entry name" value="Prot_kinase_dom"/>
</dbReference>
<dbReference type="GO" id="GO:0005886">
    <property type="term" value="C:plasma membrane"/>
    <property type="evidence" value="ECO:0007669"/>
    <property type="project" value="TreeGrafter"/>
</dbReference>
<evidence type="ECO:0000259" key="13">
    <source>
        <dbReference type="PROSITE" id="PS50011"/>
    </source>
</evidence>
<dbReference type="InterPro" id="IPR025287">
    <property type="entry name" value="WAK_GUB"/>
</dbReference>
<evidence type="ECO:0000256" key="12">
    <source>
        <dbReference type="SAM" id="Phobius"/>
    </source>
</evidence>
<keyword evidence="2" id="KW-0418">Kinase</keyword>
<sequence>MLHEEFAYIMLPHPHSSSSHASARLNSGQTSNTTMLLLHRLAVQLPWLVIVLAATLAAVAALAPPSSNCQRKCGDVDILYPFGIGPHDSPDHCSLPGFNLSCKDVGRGALRPFHNDVEVLDISLQQGFARMRMDMSTYCYNTSTKKMGYRRWSLNLTGTPYRFSETANLFTVIGCRTLAYIGDENNVGRYMSGCVSMCRRGDVTTLADGSCSGIGCCQTAIPKGLQYYQVRFDEGFNTSEIYKTSPCSYAALVEASNFTFYKSYATSSAFYDTYSGQPPLIVDWAIGNETCEVAQKKPESYACISSSSRCLNSDNGKGYVCNCTKGFQGNPYLVDGCKDVDECNNLEKYPCSVKGTCKNTKGGFQCICPPNYPKGNAYNGTCEKDQSIPLKVTIPIGVFACALVGLLIFLGLEWVKHKRRIIRQEYVRKMNECFQLNGGQLLMDMMKVESNKTFKLYNREEIELATNNFDKSSIIGEGGQGTVYIGQNLDTENNPVAIKICKGFDESRRMEFGKELLILSRVKHENIVQLLGCSLQFEAPVLVYEYVPNRTLNYLIHTQDDASIRTLEIRLKIAAEIAAALAYLHSLSHPVFHGDVKSVNILLGHDLSARVSDFGCSMIRSADENVQVVKGTMGYLDPEYLLNFELTDKSDVYSFGVVLLELITRRTALSKTKESLVSVFTEAVKESKLSELIDGEIASNENMDFVLQIAEIARQCLVMSGHQRPTMRQVAEELQRMAGPAPQGTRVFHGVISPLLSLGPSSNSASGDYISEDSTGYYTLRKKASMSIEFAR</sequence>
<keyword evidence="5" id="KW-0732">Signal</keyword>
<dbReference type="SMART" id="SM00179">
    <property type="entry name" value="EGF_CA"/>
    <property type="match status" value="1"/>
</dbReference>
<dbReference type="SMART" id="SM00181">
    <property type="entry name" value="EGF"/>
    <property type="match status" value="2"/>
</dbReference>
<dbReference type="PROSITE" id="PS01187">
    <property type="entry name" value="EGF_CA"/>
    <property type="match status" value="1"/>
</dbReference>
<dbReference type="PANTHER" id="PTHR27005:SF288">
    <property type="entry name" value="OS04G0275100 PROTEIN"/>
    <property type="match status" value="1"/>
</dbReference>
<dbReference type="InterPro" id="IPR045274">
    <property type="entry name" value="WAK-like"/>
</dbReference>
<keyword evidence="8" id="KW-0067">ATP-binding</keyword>
<dbReference type="Pfam" id="PF00069">
    <property type="entry name" value="Pkinase"/>
    <property type="match status" value="1"/>
</dbReference>
<keyword evidence="12" id="KW-0812">Transmembrane</keyword>
<dbReference type="Gene3D" id="2.10.25.10">
    <property type="entry name" value="Laminin"/>
    <property type="match status" value="1"/>
</dbReference>
<evidence type="ECO:0000256" key="11">
    <source>
        <dbReference type="PROSITE-ProRule" id="PRU00076"/>
    </source>
</evidence>
<comment type="caution">
    <text evidence="11">Lacks conserved residue(s) required for the propagation of feature annotation.</text>
</comment>
<dbReference type="PROSITE" id="PS50011">
    <property type="entry name" value="PROTEIN_KINASE_DOM"/>
    <property type="match status" value="1"/>
</dbReference>
<keyword evidence="7" id="KW-0547">Nucleotide-binding</keyword>
<keyword evidence="2" id="KW-0723">Serine/threonine-protein kinase</keyword>
<name>A0A8T0QKU6_PANVG</name>
<dbReference type="SMART" id="SM00220">
    <property type="entry name" value="S_TKc"/>
    <property type="match status" value="1"/>
</dbReference>
<evidence type="ECO:0000256" key="8">
    <source>
        <dbReference type="ARBA" id="ARBA00022840"/>
    </source>
</evidence>
<evidence type="ECO:0000256" key="5">
    <source>
        <dbReference type="ARBA" id="ARBA00022729"/>
    </source>
</evidence>
<dbReference type="FunFam" id="2.10.25.10:FF:000628">
    <property type="entry name" value="Wall-associated receptor kinase 2"/>
    <property type="match status" value="1"/>
</dbReference>
<dbReference type="InterPro" id="IPR049883">
    <property type="entry name" value="NOTCH1_EGF-like"/>
</dbReference>
<keyword evidence="12" id="KW-1133">Transmembrane helix</keyword>
<feature type="domain" description="Protein kinase" evidence="13">
    <location>
        <begin position="469"/>
        <end position="752"/>
    </location>
</feature>
<dbReference type="AlphaFoldDB" id="A0A8T0QKU6"/>
<dbReference type="PROSITE" id="PS00010">
    <property type="entry name" value="ASX_HYDROXYL"/>
    <property type="match status" value="1"/>
</dbReference>
<reference evidence="15" key="1">
    <citation type="submission" date="2020-05" db="EMBL/GenBank/DDBJ databases">
        <title>WGS assembly of Panicum virgatum.</title>
        <authorList>
            <person name="Lovell J.T."/>
            <person name="Jenkins J."/>
            <person name="Shu S."/>
            <person name="Juenger T.E."/>
            <person name="Schmutz J."/>
        </authorList>
    </citation>
    <scope>NUCLEOTIDE SEQUENCE</scope>
    <source>
        <strain evidence="15">AP13</strain>
    </source>
</reference>
<dbReference type="PROSITE" id="PS50026">
    <property type="entry name" value="EGF_3"/>
    <property type="match status" value="1"/>
</dbReference>
<dbReference type="InterPro" id="IPR011009">
    <property type="entry name" value="Kinase-like_dom_sf"/>
</dbReference>
<dbReference type="InterPro" id="IPR000152">
    <property type="entry name" value="EGF-type_Asp/Asn_hydroxyl_site"/>
</dbReference>
<evidence type="ECO:0000256" key="2">
    <source>
        <dbReference type="ARBA" id="ARBA00022527"/>
    </source>
</evidence>
<evidence type="ECO:0000256" key="3">
    <source>
        <dbReference type="ARBA" id="ARBA00022536"/>
    </source>
</evidence>
<evidence type="ECO:0000256" key="7">
    <source>
        <dbReference type="ARBA" id="ARBA00022741"/>
    </source>
</evidence>
<accession>A0A8T0QKU6</accession>
<dbReference type="SUPFAM" id="SSF56112">
    <property type="entry name" value="Protein kinase-like (PK-like)"/>
    <property type="match status" value="1"/>
</dbReference>
<evidence type="ECO:0000256" key="4">
    <source>
        <dbReference type="ARBA" id="ARBA00022679"/>
    </source>
</evidence>
<dbReference type="InterPro" id="IPR000742">
    <property type="entry name" value="EGF"/>
</dbReference>
<keyword evidence="16" id="KW-1185">Reference proteome</keyword>
<dbReference type="Pfam" id="PF07645">
    <property type="entry name" value="EGF_CA"/>
    <property type="match status" value="1"/>
</dbReference>
<feature type="transmembrane region" description="Helical" evidence="12">
    <location>
        <begin position="392"/>
        <end position="415"/>
    </location>
</feature>
<dbReference type="Gene3D" id="3.30.200.20">
    <property type="entry name" value="Phosphorylase Kinase, domain 1"/>
    <property type="match status" value="1"/>
</dbReference>
<dbReference type="EMBL" id="CM029049">
    <property type="protein sequence ID" value="KAG2571486.1"/>
    <property type="molecule type" value="Genomic_DNA"/>
</dbReference>
<protein>
    <submittedName>
        <fullName evidence="15">Uncharacterized protein</fullName>
    </submittedName>
</protein>
<dbReference type="InterPro" id="IPR008271">
    <property type="entry name" value="Ser/Thr_kinase_AS"/>
</dbReference>
<proteinExistence type="predicted"/>
<keyword evidence="12" id="KW-0472">Membrane</keyword>
<dbReference type="GO" id="GO:0005524">
    <property type="term" value="F:ATP binding"/>
    <property type="evidence" value="ECO:0007669"/>
    <property type="project" value="UniProtKB-KW"/>
</dbReference>
<evidence type="ECO:0000313" key="15">
    <source>
        <dbReference type="EMBL" id="KAG2571486.1"/>
    </source>
</evidence>
<keyword evidence="3 11" id="KW-0245">EGF-like domain</keyword>
<keyword evidence="4" id="KW-0808">Transferase</keyword>
<dbReference type="FunFam" id="1.10.510.10:FF:000473">
    <property type="entry name" value="Putative wall-associated kinase"/>
    <property type="match status" value="1"/>
</dbReference>
<dbReference type="GO" id="GO:0004674">
    <property type="term" value="F:protein serine/threonine kinase activity"/>
    <property type="evidence" value="ECO:0007669"/>
    <property type="project" value="UniProtKB-KW"/>
</dbReference>
<evidence type="ECO:0000256" key="6">
    <source>
        <dbReference type="ARBA" id="ARBA00022737"/>
    </source>
</evidence>
<dbReference type="PANTHER" id="PTHR27005">
    <property type="entry name" value="WALL-ASSOCIATED RECEPTOR KINASE-LIKE 21"/>
    <property type="match status" value="1"/>
</dbReference>
<dbReference type="Gene3D" id="1.10.510.10">
    <property type="entry name" value="Transferase(Phosphotransferase) domain 1"/>
    <property type="match status" value="1"/>
</dbReference>
<keyword evidence="6" id="KW-0677">Repeat</keyword>
<dbReference type="Proteomes" id="UP000823388">
    <property type="component" value="Chromosome 7K"/>
</dbReference>
<evidence type="ECO:0000256" key="1">
    <source>
        <dbReference type="ARBA" id="ARBA00004479"/>
    </source>
</evidence>
<dbReference type="Pfam" id="PF13947">
    <property type="entry name" value="GUB_WAK_bind"/>
    <property type="match status" value="1"/>
</dbReference>
<dbReference type="CDD" id="cd00054">
    <property type="entry name" value="EGF_CA"/>
    <property type="match status" value="1"/>
</dbReference>
<dbReference type="InterPro" id="IPR001881">
    <property type="entry name" value="EGF-like_Ca-bd_dom"/>
</dbReference>
<dbReference type="FunFam" id="2.10.25.10:FF:000038">
    <property type="entry name" value="Fibrillin 2"/>
    <property type="match status" value="1"/>
</dbReference>
<evidence type="ECO:0000259" key="14">
    <source>
        <dbReference type="PROSITE" id="PS50026"/>
    </source>
</evidence>
<gene>
    <name evidence="15" type="ORF">PVAP13_7KG378800</name>
</gene>
<dbReference type="InterPro" id="IPR018097">
    <property type="entry name" value="EGF_Ca-bd_CS"/>
</dbReference>
<evidence type="ECO:0000313" key="16">
    <source>
        <dbReference type="Proteomes" id="UP000823388"/>
    </source>
</evidence>
<feature type="domain" description="EGF-like" evidence="14">
    <location>
        <begin position="339"/>
        <end position="383"/>
    </location>
</feature>
<dbReference type="GO" id="GO:0030247">
    <property type="term" value="F:polysaccharide binding"/>
    <property type="evidence" value="ECO:0007669"/>
    <property type="project" value="InterPro"/>
</dbReference>
<comment type="subcellular location">
    <subcellularLocation>
        <location evidence="1">Membrane</location>
        <topology evidence="1">Single-pass type I membrane protein</topology>
    </subcellularLocation>
</comment>
<evidence type="ECO:0000256" key="10">
    <source>
        <dbReference type="ARBA" id="ARBA00023180"/>
    </source>
</evidence>
<comment type="caution">
    <text evidence="15">The sequence shown here is derived from an EMBL/GenBank/DDBJ whole genome shotgun (WGS) entry which is preliminary data.</text>
</comment>
<keyword evidence="10" id="KW-0325">Glycoprotein</keyword>
<dbReference type="GO" id="GO:0005509">
    <property type="term" value="F:calcium ion binding"/>
    <property type="evidence" value="ECO:0007669"/>
    <property type="project" value="InterPro"/>
</dbReference>
<keyword evidence="9" id="KW-1015">Disulfide bond</keyword>
<organism evidence="15 16">
    <name type="scientific">Panicum virgatum</name>
    <name type="common">Blackwell switchgrass</name>
    <dbReference type="NCBI Taxonomy" id="38727"/>
    <lineage>
        <taxon>Eukaryota</taxon>
        <taxon>Viridiplantae</taxon>
        <taxon>Streptophyta</taxon>
        <taxon>Embryophyta</taxon>
        <taxon>Tracheophyta</taxon>
        <taxon>Spermatophyta</taxon>
        <taxon>Magnoliopsida</taxon>
        <taxon>Liliopsida</taxon>
        <taxon>Poales</taxon>
        <taxon>Poaceae</taxon>
        <taxon>PACMAD clade</taxon>
        <taxon>Panicoideae</taxon>
        <taxon>Panicodae</taxon>
        <taxon>Paniceae</taxon>
        <taxon>Panicinae</taxon>
        <taxon>Panicum</taxon>
        <taxon>Panicum sect. Hiantes</taxon>
    </lineage>
</organism>
<evidence type="ECO:0000256" key="9">
    <source>
        <dbReference type="ARBA" id="ARBA00023157"/>
    </source>
</evidence>
<dbReference type="PROSITE" id="PS00108">
    <property type="entry name" value="PROTEIN_KINASE_ST"/>
    <property type="match status" value="1"/>
</dbReference>
<dbReference type="SUPFAM" id="SSF57196">
    <property type="entry name" value="EGF/Laminin"/>
    <property type="match status" value="1"/>
</dbReference>
<feature type="transmembrane region" description="Helical" evidence="12">
    <location>
        <begin position="45"/>
        <end position="63"/>
    </location>
</feature>
<dbReference type="GO" id="GO:0007166">
    <property type="term" value="P:cell surface receptor signaling pathway"/>
    <property type="evidence" value="ECO:0007669"/>
    <property type="project" value="InterPro"/>
</dbReference>